<keyword evidence="4" id="KW-1185">Reference proteome</keyword>
<evidence type="ECO:0000259" key="2">
    <source>
        <dbReference type="Pfam" id="PF03432"/>
    </source>
</evidence>
<accession>A0ABT7MTD4</accession>
<dbReference type="Proteomes" id="UP001230807">
    <property type="component" value="Unassembled WGS sequence"/>
</dbReference>
<evidence type="ECO:0000256" key="1">
    <source>
        <dbReference type="SAM" id="MobiDB-lite"/>
    </source>
</evidence>
<protein>
    <submittedName>
        <fullName evidence="3">Relaxase/mobilization nuclease domain-containing protein</fullName>
    </submittedName>
</protein>
<reference evidence="3 4" key="1">
    <citation type="submission" date="2023-06" db="EMBL/GenBank/DDBJ databases">
        <title>Influencing factors and mechanism of Cr(VI) reduction by facultative anaerobic Exiguobacterium sp. PY14.</title>
        <authorList>
            <person name="Zou L."/>
        </authorList>
    </citation>
    <scope>NUCLEOTIDE SEQUENCE [LARGE SCALE GENOMIC DNA]</scope>
    <source>
        <strain evidence="3 4">PY14</strain>
    </source>
</reference>
<dbReference type="InterPro" id="IPR005094">
    <property type="entry name" value="Endonuclease_MobA/VirD2"/>
</dbReference>
<organism evidence="3 4">
    <name type="scientific">Exiguobacterium mexicanum</name>
    <dbReference type="NCBI Taxonomy" id="340146"/>
    <lineage>
        <taxon>Bacteria</taxon>
        <taxon>Bacillati</taxon>
        <taxon>Bacillota</taxon>
        <taxon>Bacilli</taxon>
        <taxon>Bacillales</taxon>
        <taxon>Bacillales Family XII. Incertae Sedis</taxon>
        <taxon>Exiguobacterium</taxon>
    </lineage>
</organism>
<name>A0ABT7MTD4_9BACL</name>
<dbReference type="Pfam" id="PF03432">
    <property type="entry name" value="Relaxase"/>
    <property type="match status" value="1"/>
</dbReference>
<feature type="compositionally biased region" description="Basic and acidic residues" evidence="1">
    <location>
        <begin position="357"/>
        <end position="374"/>
    </location>
</feature>
<feature type="compositionally biased region" description="Basic and acidic residues" evidence="1">
    <location>
        <begin position="330"/>
        <end position="346"/>
    </location>
</feature>
<dbReference type="EMBL" id="JASWER010000035">
    <property type="protein sequence ID" value="MDL5378431.1"/>
    <property type="molecule type" value="Genomic_DNA"/>
</dbReference>
<proteinExistence type="predicted"/>
<evidence type="ECO:0000313" key="4">
    <source>
        <dbReference type="Proteomes" id="UP001230807"/>
    </source>
</evidence>
<sequence>MATVQLGRTQTANKLLSYAEKRSDVTEGLDCQPAYAKTQMKATRELWGKPGGVQAHHVIQSFAPGEVTPELANQIGQDLAKEIAKGHETVVYTHTDKEHIHNHLVINAVNFENGSKYQAHGKESIQRVRDVSDRICLEYGLSVVQEKTAATRFTLAEQALVEKGQHSWKDEVRDKVDLVKTEANDFDHFKQIMLQRHKIEVLERGKNITYVNLETGKKVRGNKLGNAYEKGTMEHEFTKRQEQEARRGNVSELGRSGDGREERESSTVQRRDSRDEAIYDIGRTGRIEEPVLRVAEDDSGFGQYGKRVVDSPEAGRGISIDPIAGGDSKASGDHGRTGSDRPDESGIPRQSDFNPDEFNRKLAERKRELKEGHRQQHQRYRSSDHSTGERIGEEQENNRDQVDRNREEKQTRDGRYKSLDSDFGPER</sequence>
<feature type="compositionally biased region" description="Basic and acidic residues" evidence="1">
    <location>
        <begin position="381"/>
        <end position="427"/>
    </location>
</feature>
<feature type="compositionally biased region" description="Basic and acidic residues" evidence="1">
    <location>
        <begin position="231"/>
        <end position="282"/>
    </location>
</feature>
<dbReference type="RefSeq" id="WP_286038626.1">
    <property type="nucleotide sequence ID" value="NZ_CP183080.1"/>
</dbReference>
<feature type="domain" description="MobA/VirD2-like nuclease" evidence="2">
    <location>
        <begin position="24"/>
        <end position="141"/>
    </location>
</feature>
<feature type="region of interest" description="Disordered" evidence="1">
    <location>
        <begin position="224"/>
        <end position="282"/>
    </location>
</feature>
<gene>
    <name evidence="3" type="ORF">QR695_15695</name>
</gene>
<comment type="caution">
    <text evidence="3">The sequence shown here is derived from an EMBL/GenBank/DDBJ whole genome shotgun (WGS) entry which is preliminary data.</text>
</comment>
<feature type="region of interest" description="Disordered" evidence="1">
    <location>
        <begin position="301"/>
        <end position="427"/>
    </location>
</feature>
<evidence type="ECO:0000313" key="3">
    <source>
        <dbReference type="EMBL" id="MDL5378431.1"/>
    </source>
</evidence>